<protein>
    <recommendedName>
        <fullName evidence="3">DUF4283 domain-containing protein</fullName>
    </recommendedName>
</protein>
<dbReference type="PANTHER" id="PTHR31286">
    <property type="entry name" value="GLYCINE-RICH CELL WALL STRUCTURAL PROTEIN 1.8-LIKE"/>
    <property type="match status" value="1"/>
</dbReference>
<reference evidence="1 2" key="1">
    <citation type="journal article" date="2019" name="Genome Biol. Evol.">
        <title>Insights into the evolution of the New World diploid cottons (Gossypium, subgenus Houzingenia) based on genome sequencing.</title>
        <authorList>
            <person name="Grover C.E."/>
            <person name="Arick M.A. 2nd"/>
            <person name="Thrash A."/>
            <person name="Conover J.L."/>
            <person name="Sanders W.S."/>
            <person name="Peterson D.G."/>
            <person name="Frelichowski J.E."/>
            <person name="Scheffler J.A."/>
            <person name="Scheffler B.E."/>
            <person name="Wendel J.F."/>
        </authorList>
    </citation>
    <scope>NUCLEOTIDE SEQUENCE [LARGE SCALE GENOMIC DNA]</scope>
    <source>
        <strain evidence="1">157</strain>
        <tissue evidence="1">Leaf</tissue>
    </source>
</reference>
<evidence type="ECO:0000313" key="2">
    <source>
        <dbReference type="Proteomes" id="UP000593572"/>
    </source>
</evidence>
<dbReference type="Proteomes" id="UP000593572">
    <property type="component" value="Unassembled WGS sequence"/>
</dbReference>
<dbReference type="PANTHER" id="PTHR31286:SF153">
    <property type="entry name" value="DUF4283 DOMAIN PROTEIN"/>
    <property type="match status" value="1"/>
</dbReference>
<proteinExistence type="predicted"/>
<dbReference type="InterPro" id="IPR040256">
    <property type="entry name" value="At4g02000-like"/>
</dbReference>
<gene>
    <name evidence="1" type="ORF">Golob_018221</name>
</gene>
<comment type="caution">
    <text evidence="1">The sequence shown here is derived from an EMBL/GenBank/DDBJ whole genome shotgun (WGS) entry which is preliminary data.</text>
</comment>
<keyword evidence="2" id="KW-1185">Reference proteome</keyword>
<dbReference type="EMBL" id="JABEZX010000007">
    <property type="protein sequence ID" value="MBA0561385.1"/>
    <property type="molecule type" value="Genomic_DNA"/>
</dbReference>
<sequence>GGNVLTIALIELFDVLDSDKANGVNDKIYGDGSDMKGEMAALSIDGVGDKAWQVDLDEEANEKGIYVLWIQVNDLLASLMFERMVKQVGDFLGQFLDYDAKPISLGYCSYMRFKVRIHVRNLLKRTKKIVLVNKISMYARFQYERISVFCFLYGQLGHLRDFANQNYSRKRRIGI</sequence>
<feature type="non-terminal residue" evidence="1">
    <location>
        <position position="175"/>
    </location>
</feature>
<evidence type="ECO:0008006" key="3">
    <source>
        <dbReference type="Google" id="ProtNLM"/>
    </source>
</evidence>
<evidence type="ECO:0000313" key="1">
    <source>
        <dbReference type="EMBL" id="MBA0561385.1"/>
    </source>
</evidence>
<name>A0A7J8M9K3_9ROSI</name>
<accession>A0A7J8M9K3</accession>
<dbReference type="AlphaFoldDB" id="A0A7J8M9K3"/>
<organism evidence="1 2">
    <name type="scientific">Gossypium lobatum</name>
    <dbReference type="NCBI Taxonomy" id="34289"/>
    <lineage>
        <taxon>Eukaryota</taxon>
        <taxon>Viridiplantae</taxon>
        <taxon>Streptophyta</taxon>
        <taxon>Embryophyta</taxon>
        <taxon>Tracheophyta</taxon>
        <taxon>Spermatophyta</taxon>
        <taxon>Magnoliopsida</taxon>
        <taxon>eudicotyledons</taxon>
        <taxon>Gunneridae</taxon>
        <taxon>Pentapetalae</taxon>
        <taxon>rosids</taxon>
        <taxon>malvids</taxon>
        <taxon>Malvales</taxon>
        <taxon>Malvaceae</taxon>
        <taxon>Malvoideae</taxon>
        <taxon>Gossypium</taxon>
    </lineage>
</organism>